<keyword evidence="2" id="KW-1185">Reference proteome</keyword>
<proteinExistence type="predicted"/>
<organism evidence="1 2">
    <name type="scientific">Kouleothrix aurantiaca</name>
    <dbReference type="NCBI Taxonomy" id="186479"/>
    <lineage>
        <taxon>Bacteria</taxon>
        <taxon>Bacillati</taxon>
        <taxon>Chloroflexota</taxon>
        <taxon>Chloroflexia</taxon>
        <taxon>Chloroflexales</taxon>
        <taxon>Roseiflexineae</taxon>
        <taxon>Roseiflexaceae</taxon>
        <taxon>Kouleothrix</taxon>
    </lineage>
</organism>
<reference evidence="1 2" key="1">
    <citation type="submission" date="2015-09" db="EMBL/GenBank/DDBJ databases">
        <title>Draft genome sequence of Kouleothrix aurantiaca JCM 19913.</title>
        <authorList>
            <person name="Hemp J."/>
        </authorList>
    </citation>
    <scope>NUCLEOTIDE SEQUENCE [LARGE SCALE GENOMIC DNA]</scope>
    <source>
        <strain evidence="1 2">COM-B</strain>
    </source>
</reference>
<sequence>MELDIDRALRLLRALHQEGAASAAVNYNDGGDTLRVTIQLMQDAPYGIRATVTRAGHARIIQDLTDTLERRLRAHIAGVDAVRGIPEQFIVATLPNRNRWAIPARIIAEWRAAYFAERDAARGDGDFIEVYVRELQIGLRDPGELLDYSHNSTTWRDVRPYAQRLPNEPEAPVNHERTWSNAHKEIVPAHAV</sequence>
<evidence type="ECO:0000313" key="2">
    <source>
        <dbReference type="Proteomes" id="UP000050509"/>
    </source>
</evidence>
<protein>
    <submittedName>
        <fullName evidence="1">Uncharacterized protein</fullName>
    </submittedName>
</protein>
<comment type="caution">
    <text evidence="1">The sequence shown here is derived from an EMBL/GenBank/DDBJ whole genome shotgun (WGS) entry which is preliminary data.</text>
</comment>
<gene>
    <name evidence="1" type="ORF">SE17_29885</name>
</gene>
<dbReference type="Proteomes" id="UP000050509">
    <property type="component" value="Unassembled WGS sequence"/>
</dbReference>
<name>A0A0P9H7W0_9CHLR</name>
<evidence type="ECO:0000313" key="1">
    <source>
        <dbReference type="EMBL" id="KPV49923.1"/>
    </source>
</evidence>
<dbReference type="AlphaFoldDB" id="A0A0P9H7W0"/>
<dbReference type="EMBL" id="LJCR01001673">
    <property type="protein sequence ID" value="KPV49923.1"/>
    <property type="molecule type" value="Genomic_DNA"/>
</dbReference>
<accession>A0A0P9H7W0</accession>